<dbReference type="InterPro" id="IPR035920">
    <property type="entry name" value="YhbY-like_sf"/>
</dbReference>
<protein>
    <recommendedName>
        <fullName evidence="4">CRM domain-containing protein</fullName>
    </recommendedName>
</protein>
<reference evidence="5 6" key="1">
    <citation type="submission" date="2024-01" db="EMBL/GenBank/DDBJ databases">
        <title>Genome assemblies of Stephania.</title>
        <authorList>
            <person name="Yang L."/>
        </authorList>
    </citation>
    <scope>NUCLEOTIDE SEQUENCE [LARGE SCALE GENOMIC DNA]</scope>
    <source>
        <strain evidence="5">JXDWG</strain>
        <tissue evidence="5">Leaf</tissue>
    </source>
</reference>
<feature type="domain" description="CRM" evidence="4">
    <location>
        <begin position="102"/>
        <end position="201"/>
    </location>
</feature>
<feature type="region of interest" description="Disordered" evidence="3">
    <location>
        <begin position="207"/>
        <end position="252"/>
    </location>
</feature>
<dbReference type="PROSITE" id="PS51295">
    <property type="entry name" value="CRM"/>
    <property type="match status" value="1"/>
</dbReference>
<dbReference type="PANTHER" id="PTHR47714:SF1">
    <property type="entry name" value="RNA-BINDING CRS1 _ YHBY (CRM) DOMAIN PROTEIN"/>
    <property type="match status" value="1"/>
</dbReference>
<feature type="region of interest" description="Disordered" evidence="3">
    <location>
        <begin position="61"/>
        <end position="92"/>
    </location>
</feature>
<keyword evidence="1 2" id="KW-0694">RNA-binding</keyword>
<organism evidence="5 6">
    <name type="scientific">Stephania cephalantha</name>
    <dbReference type="NCBI Taxonomy" id="152367"/>
    <lineage>
        <taxon>Eukaryota</taxon>
        <taxon>Viridiplantae</taxon>
        <taxon>Streptophyta</taxon>
        <taxon>Embryophyta</taxon>
        <taxon>Tracheophyta</taxon>
        <taxon>Spermatophyta</taxon>
        <taxon>Magnoliopsida</taxon>
        <taxon>Ranunculales</taxon>
        <taxon>Menispermaceae</taxon>
        <taxon>Menispermoideae</taxon>
        <taxon>Cissampelideae</taxon>
        <taxon>Stephania</taxon>
    </lineage>
</organism>
<dbReference type="SUPFAM" id="SSF75471">
    <property type="entry name" value="YhbY-like"/>
    <property type="match status" value="1"/>
</dbReference>
<dbReference type="InterPro" id="IPR001890">
    <property type="entry name" value="RNA-binding_CRM"/>
</dbReference>
<evidence type="ECO:0000256" key="1">
    <source>
        <dbReference type="ARBA" id="ARBA00022884"/>
    </source>
</evidence>
<gene>
    <name evidence="5" type="ORF">Scep_000568</name>
</gene>
<evidence type="ECO:0000313" key="5">
    <source>
        <dbReference type="EMBL" id="KAK9165377.1"/>
    </source>
</evidence>
<comment type="caution">
    <text evidence="5">The sequence shown here is derived from an EMBL/GenBank/DDBJ whole genome shotgun (WGS) entry which is preliminary data.</text>
</comment>
<evidence type="ECO:0000259" key="4">
    <source>
        <dbReference type="PROSITE" id="PS51295"/>
    </source>
</evidence>
<dbReference type="GO" id="GO:0009507">
    <property type="term" value="C:chloroplast"/>
    <property type="evidence" value="ECO:0007669"/>
    <property type="project" value="TreeGrafter"/>
</dbReference>
<dbReference type="AlphaFoldDB" id="A0AAP0L7V3"/>
<sequence length="252" mass="27402">MATLLLQTLVFRISSSSSSSSSLLKPLSITSLHIPKFSSSKFSAQNRLFCNSSPSPSYSLTYAQDEGSIGEERDSDEGVVENEERASSSSYGTGNYKLAGKPSLSVKEKKELASYAHSLGKKLKSQQVGKSGVTASVAASFVENLESNELLKLKVHNNCPGEFVDVVKQLEDATGSVAVFQIGRSVILYRPSLSKLEAKRKKEQNQRVVRKGFRVKSAEPLQRREQVSRVSGRGRRGSSRRAAPVLVSDPST</sequence>
<dbReference type="GO" id="GO:0003723">
    <property type="term" value="F:RNA binding"/>
    <property type="evidence" value="ECO:0007669"/>
    <property type="project" value="UniProtKB-UniRule"/>
</dbReference>
<name>A0AAP0L7V3_9MAGN</name>
<dbReference type="PANTHER" id="PTHR47714">
    <property type="entry name" value="CRS1/YHBY DOMAIN CONTAINING PROTEIN, EXPRESSED"/>
    <property type="match status" value="1"/>
</dbReference>
<evidence type="ECO:0000313" key="6">
    <source>
        <dbReference type="Proteomes" id="UP001419268"/>
    </source>
</evidence>
<proteinExistence type="predicted"/>
<dbReference type="FunFam" id="3.30.110.60:FF:000004">
    <property type="entry name" value="RNA-binding CRS1 / YhbY (CRM) domain protein"/>
    <property type="match status" value="1"/>
</dbReference>
<keyword evidence="6" id="KW-1185">Reference proteome</keyword>
<evidence type="ECO:0000256" key="2">
    <source>
        <dbReference type="PROSITE-ProRule" id="PRU00626"/>
    </source>
</evidence>
<evidence type="ECO:0000256" key="3">
    <source>
        <dbReference type="SAM" id="MobiDB-lite"/>
    </source>
</evidence>
<dbReference type="Gene3D" id="3.30.110.60">
    <property type="entry name" value="YhbY-like"/>
    <property type="match status" value="1"/>
</dbReference>
<accession>A0AAP0L7V3</accession>
<dbReference type="Pfam" id="PF01985">
    <property type="entry name" value="CRS1_YhbY"/>
    <property type="match status" value="1"/>
</dbReference>
<dbReference type="EMBL" id="JBBNAG010000001">
    <property type="protein sequence ID" value="KAK9165377.1"/>
    <property type="molecule type" value="Genomic_DNA"/>
</dbReference>
<dbReference type="Proteomes" id="UP001419268">
    <property type="component" value="Unassembled WGS sequence"/>
</dbReference>
<dbReference type="SMART" id="SM01103">
    <property type="entry name" value="CRS1_YhbY"/>
    <property type="match status" value="1"/>
</dbReference>